<feature type="domain" description="Cullin family profile" evidence="8">
    <location>
        <begin position="424"/>
        <end position="671"/>
    </location>
</feature>
<dbReference type="Gene3D" id="1.20.1310.10">
    <property type="entry name" value="Cullin Repeats"/>
    <property type="match status" value="1"/>
</dbReference>
<dbReference type="SUPFAM" id="SSF75632">
    <property type="entry name" value="Cullin homology domain"/>
    <property type="match status" value="1"/>
</dbReference>
<dbReference type="OrthoDB" id="5581181at2759"/>
<keyword evidence="5" id="KW-0131">Cell cycle</keyword>
<dbReference type="GO" id="GO:0051301">
    <property type="term" value="P:cell division"/>
    <property type="evidence" value="ECO:0007669"/>
    <property type="project" value="UniProtKB-KW"/>
</dbReference>
<protein>
    <recommendedName>
        <fullName evidence="1">Anaphase-promoting complex subunit 2</fullName>
    </recommendedName>
</protein>
<dbReference type="SMART" id="SM00182">
    <property type="entry name" value="CULLIN"/>
    <property type="match status" value="1"/>
</dbReference>
<reference evidence="9 10" key="1">
    <citation type="journal article" date="2018" name="BMC Genomics">
        <title>Genomic comparison of Trypanosoma conorhini and Trypanosoma rangeli to Trypanosoma cruzi strains of high and low virulence.</title>
        <authorList>
            <person name="Bradwell K.R."/>
            <person name="Koparde V.N."/>
            <person name="Matveyev A.V."/>
            <person name="Serrano M.G."/>
            <person name="Alves J.M."/>
            <person name="Parikh H."/>
            <person name="Huang B."/>
            <person name="Lee V."/>
            <person name="Espinosa-Alvarez O."/>
            <person name="Ortiz P.A."/>
            <person name="Costa-Martins A.G."/>
            <person name="Teixeira M.M."/>
            <person name="Buck G.A."/>
        </authorList>
    </citation>
    <scope>NUCLEOTIDE SEQUENCE [LARGE SCALE GENOMIC DNA]</scope>
    <source>
        <strain evidence="9 10">AM80</strain>
    </source>
</reference>
<evidence type="ECO:0000256" key="2">
    <source>
        <dbReference type="ARBA" id="ARBA00022618"/>
    </source>
</evidence>
<evidence type="ECO:0000256" key="4">
    <source>
        <dbReference type="ARBA" id="ARBA00022786"/>
    </source>
</evidence>
<dbReference type="GO" id="GO:0005680">
    <property type="term" value="C:anaphase-promoting complex"/>
    <property type="evidence" value="ECO:0007669"/>
    <property type="project" value="TreeGrafter"/>
</dbReference>
<keyword evidence="3" id="KW-0498">Mitosis</keyword>
<dbReference type="InterPro" id="IPR036317">
    <property type="entry name" value="Cullin_homology_sf"/>
</dbReference>
<dbReference type="SMART" id="SM01013">
    <property type="entry name" value="APC2"/>
    <property type="match status" value="1"/>
</dbReference>
<dbReference type="InterPro" id="IPR057975">
    <property type="entry name" value="TPR_ANAPC2"/>
</dbReference>
<dbReference type="InterPro" id="IPR044554">
    <property type="entry name" value="ANAPC2"/>
</dbReference>
<dbReference type="VEuPathDB" id="TriTrypDB:TRSC58_05006"/>
<name>A0A422MYM3_TRYRA</name>
<sequence length="781" mass="86901">MSTGSLYVGKAAGTMAEKEAFAKLFGILEVIRRGGILAFADPQVAEMHRHSETLAALAIPPFSTTVGELLVRKVFEAFANSSLVEYQRNMCDGHEILALQSLHKAYSQTLLLLKKWCKKLRATEFVSGFTVSLRCHLLQPDLLTGENPPGKEVLLQFLRRHGRKVLGDVEGMEGRVTLMRGSQGYCDRVLEYLHDLTLSSTPDIKALWKSVLVECTRERIELLDDDLTVRQIRSCMQWKDSVVDTFVRMALSPDPNNSDGRTEVNRWCEELEQLLLVSYGRKRIASLWDVVMVYPSSTPTLKDLRVCLRRCADDTLQNELVQTAKQMLASQLHRAGTRTDEILTTLIGTIHSLCVLFSKNDQGSVIFTIVDDTLEHLKKRKDCVSAVVQAITQPSADSVLNVSMQNFSPDSFSSASTGGDEGSDDDLSPGTSQSSLSMHERPDVLRVLLSAISVTSLVEEYMKLLASQLLGKEMHNFDTTAEEEVLERLKCAFGEDVLAPCVVMIRDIQASRRYTLHMKEAHREDAAEAATQQRGRQWPLSLNILSTTSWPKLSVCLPAGETQPVPERYNPHPLLTSTMQDVAEEYKRTKVNQRLEWILSQGCVSLELTQKDTSTNAMVAATYELSLFSASLVLYVRDISAERGSPALLTTVAERMGVKPHVLQQRVSHLFPSLLVSTDGSRSLSLQTNYVSTSNFTFDVAEESEGQPAGLSQDQVNILRSMMTAMLKARGACGVNDIFNSMKMLGQFPGTLDDMKKLLRMFVTQGQLKLNEAELFTLPTS</sequence>
<evidence type="ECO:0000256" key="5">
    <source>
        <dbReference type="ARBA" id="ARBA00023306"/>
    </source>
</evidence>
<evidence type="ECO:0000256" key="7">
    <source>
        <dbReference type="SAM" id="MobiDB-lite"/>
    </source>
</evidence>
<dbReference type="GO" id="GO:0007091">
    <property type="term" value="P:metaphase/anaphase transition of mitotic cell cycle"/>
    <property type="evidence" value="ECO:0007669"/>
    <property type="project" value="TreeGrafter"/>
</dbReference>
<organism evidence="9 10">
    <name type="scientific">Trypanosoma rangeli</name>
    <dbReference type="NCBI Taxonomy" id="5698"/>
    <lineage>
        <taxon>Eukaryota</taxon>
        <taxon>Discoba</taxon>
        <taxon>Euglenozoa</taxon>
        <taxon>Kinetoplastea</taxon>
        <taxon>Metakinetoplastina</taxon>
        <taxon>Trypanosomatida</taxon>
        <taxon>Trypanosomatidae</taxon>
        <taxon>Trypanosoma</taxon>
        <taxon>Herpetosoma</taxon>
    </lineage>
</organism>
<dbReference type="PANTHER" id="PTHR45957">
    <property type="entry name" value="ANAPHASE-PROMOTING COMPLEX SUBUNIT 2"/>
    <property type="match status" value="1"/>
</dbReference>
<proteinExistence type="inferred from homology"/>
<dbReference type="GO" id="GO:0031625">
    <property type="term" value="F:ubiquitin protein ligase binding"/>
    <property type="evidence" value="ECO:0007669"/>
    <property type="project" value="InterPro"/>
</dbReference>
<feature type="region of interest" description="Disordered" evidence="7">
    <location>
        <begin position="410"/>
        <end position="437"/>
    </location>
</feature>
<evidence type="ECO:0000256" key="3">
    <source>
        <dbReference type="ARBA" id="ARBA00022776"/>
    </source>
</evidence>
<dbReference type="GO" id="GO:0006511">
    <property type="term" value="P:ubiquitin-dependent protein catabolic process"/>
    <property type="evidence" value="ECO:0007669"/>
    <property type="project" value="InterPro"/>
</dbReference>
<keyword evidence="2" id="KW-0132">Cell division</keyword>
<dbReference type="Proteomes" id="UP000283634">
    <property type="component" value="Unassembled WGS sequence"/>
</dbReference>
<evidence type="ECO:0000256" key="1">
    <source>
        <dbReference type="ARBA" id="ARBA00016068"/>
    </source>
</evidence>
<evidence type="ECO:0000313" key="10">
    <source>
        <dbReference type="Proteomes" id="UP000283634"/>
    </source>
</evidence>
<dbReference type="InterPro" id="IPR016158">
    <property type="entry name" value="Cullin_homology"/>
</dbReference>
<keyword evidence="4" id="KW-0833">Ubl conjugation pathway</keyword>
<keyword evidence="10" id="KW-1185">Reference proteome</keyword>
<accession>A0A422MYM3</accession>
<evidence type="ECO:0000313" key="9">
    <source>
        <dbReference type="EMBL" id="RNE98326.1"/>
    </source>
</evidence>
<comment type="similarity">
    <text evidence="6">Belongs to the cullin family.</text>
</comment>
<dbReference type="RefSeq" id="XP_029234577.1">
    <property type="nucleotide sequence ID" value="XM_029385553.1"/>
</dbReference>
<dbReference type="GeneID" id="40332760"/>
<evidence type="ECO:0000259" key="8">
    <source>
        <dbReference type="PROSITE" id="PS50069"/>
    </source>
</evidence>
<comment type="caution">
    <text evidence="9">The sequence shown here is derived from an EMBL/GenBank/DDBJ whole genome shotgun (WGS) entry which is preliminary data.</text>
</comment>
<dbReference type="Pfam" id="PF25773">
    <property type="entry name" value="TPR_ANAPC2"/>
    <property type="match status" value="1"/>
</dbReference>
<evidence type="ECO:0000256" key="6">
    <source>
        <dbReference type="PROSITE-ProRule" id="PRU00330"/>
    </source>
</evidence>
<gene>
    <name evidence="9" type="ORF">TraAM80_08827</name>
</gene>
<dbReference type="PANTHER" id="PTHR45957:SF1">
    <property type="entry name" value="ANAPHASE-PROMOTING COMPLEX SUBUNIT 2"/>
    <property type="match status" value="1"/>
</dbReference>
<dbReference type="OMA" id="CAFGEDV"/>
<dbReference type="GO" id="GO:0070979">
    <property type="term" value="P:protein K11-linked ubiquitination"/>
    <property type="evidence" value="ECO:0007669"/>
    <property type="project" value="TreeGrafter"/>
</dbReference>
<dbReference type="EMBL" id="MKGL01000473">
    <property type="protein sequence ID" value="RNE98326.1"/>
    <property type="molecule type" value="Genomic_DNA"/>
</dbReference>
<dbReference type="AlphaFoldDB" id="A0A422MYM3"/>
<dbReference type="InterPro" id="IPR014786">
    <property type="entry name" value="ANAPC2_C"/>
</dbReference>
<dbReference type="PROSITE" id="PS50069">
    <property type="entry name" value="CULLIN_2"/>
    <property type="match status" value="1"/>
</dbReference>